<feature type="domain" description="Thioredoxin" evidence="15">
    <location>
        <begin position="22"/>
        <end position="131"/>
    </location>
</feature>
<feature type="signal peptide" evidence="14">
    <location>
        <begin position="1"/>
        <end position="25"/>
    </location>
</feature>
<accession>A0A8C4R3U4</accession>
<protein>
    <recommendedName>
        <fullName evidence="15">Thioredoxin domain-containing protein</fullName>
    </recommendedName>
</protein>
<feature type="chain" id="PRO_5034375656" description="Thioredoxin domain-containing protein" evidence="14">
    <location>
        <begin position="26"/>
        <end position="252"/>
    </location>
</feature>
<dbReference type="Ensembl" id="ENSEBUT00000025345.1">
    <property type="protein sequence ID" value="ENSEBUP00000024771.1"/>
    <property type="gene ID" value="ENSEBUG00000015293.1"/>
</dbReference>
<dbReference type="SUPFAM" id="SSF52833">
    <property type="entry name" value="Thioredoxin-like"/>
    <property type="match status" value="1"/>
</dbReference>
<evidence type="ECO:0000313" key="17">
    <source>
        <dbReference type="Proteomes" id="UP000694388"/>
    </source>
</evidence>
<dbReference type="PROSITE" id="PS00194">
    <property type="entry name" value="THIOREDOXIN_1"/>
    <property type="match status" value="1"/>
</dbReference>
<evidence type="ECO:0000256" key="12">
    <source>
        <dbReference type="SAM" id="MobiDB-lite"/>
    </source>
</evidence>
<keyword evidence="10" id="KW-1015">Disulfide bond</keyword>
<sequence length="252" mass="28610">MRSQCRHMVLLCTLVILTATTAVRAERDKVVRLTDRNWTEILRGEWMVEFYAPWCPACQRLQHDWQALSTWSEDLGIHVAKVDITVEAGLGGRFLISSLPTIYHVKDGQVRLYEGDRTESHLLAFLENEKWKLVQPLSYWRSPSSLPMACLASIMRLSVLAKDLHNYIIETLELPQWISYAVFGLLTIGAGLILGLIFVLLCENCFPSNKQPWRQSRAVKEIKTPAADDQQTGEAPGKVDGEVRHRPAARVD</sequence>
<reference evidence="16" key="2">
    <citation type="submission" date="2025-09" db="UniProtKB">
        <authorList>
            <consortium name="Ensembl"/>
        </authorList>
    </citation>
    <scope>IDENTIFICATION</scope>
</reference>
<feature type="region of interest" description="Disordered" evidence="12">
    <location>
        <begin position="214"/>
        <end position="252"/>
    </location>
</feature>
<evidence type="ECO:0000256" key="10">
    <source>
        <dbReference type="ARBA" id="ARBA00023157"/>
    </source>
</evidence>
<evidence type="ECO:0000256" key="11">
    <source>
        <dbReference type="ARBA" id="ARBA00023284"/>
    </source>
</evidence>
<evidence type="ECO:0000256" key="2">
    <source>
        <dbReference type="ARBA" id="ARBA00022448"/>
    </source>
</evidence>
<dbReference type="PANTHER" id="PTHR46107:SF3">
    <property type="entry name" value="THIOREDOXIN DOMAIN-CONTAINING PROTEIN"/>
    <property type="match status" value="1"/>
</dbReference>
<proteinExistence type="predicted"/>
<evidence type="ECO:0000256" key="13">
    <source>
        <dbReference type="SAM" id="Phobius"/>
    </source>
</evidence>
<evidence type="ECO:0000256" key="9">
    <source>
        <dbReference type="ARBA" id="ARBA00023136"/>
    </source>
</evidence>
<keyword evidence="6" id="KW-0256">Endoplasmic reticulum</keyword>
<organism evidence="16 17">
    <name type="scientific">Eptatretus burgeri</name>
    <name type="common">Inshore hagfish</name>
    <dbReference type="NCBI Taxonomy" id="7764"/>
    <lineage>
        <taxon>Eukaryota</taxon>
        <taxon>Metazoa</taxon>
        <taxon>Chordata</taxon>
        <taxon>Craniata</taxon>
        <taxon>Vertebrata</taxon>
        <taxon>Cyclostomata</taxon>
        <taxon>Myxini</taxon>
        <taxon>Myxiniformes</taxon>
        <taxon>Myxinidae</taxon>
        <taxon>Eptatretinae</taxon>
        <taxon>Eptatretus</taxon>
    </lineage>
</organism>
<keyword evidence="8 13" id="KW-1133">Transmembrane helix</keyword>
<keyword evidence="9 13" id="KW-0472">Membrane</keyword>
<keyword evidence="11" id="KW-0676">Redox-active center</keyword>
<feature type="compositionally biased region" description="Basic and acidic residues" evidence="12">
    <location>
        <begin position="237"/>
        <end position="252"/>
    </location>
</feature>
<keyword evidence="17" id="KW-1185">Reference proteome</keyword>
<feature type="transmembrane region" description="Helical" evidence="13">
    <location>
        <begin position="177"/>
        <end position="201"/>
    </location>
</feature>
<keyword evidence="3" id="KW-0597">Phosphoprotein</keyword>
<dbReference type="InterPro" id="IPR017937">
    <property type="entry name" value="Thioredoxin_CS"/>
</dbReference>
<dbReference type="InterPro" id="IPR013766">
    <property type="entry name" value="Thioredoxin_domain"/>
</dbReference>
<dbReference type="GO" id="GO:0005789">
    <property type="term" value="C:endoplasmic reticulum membrane"/>
    <property type="evidence" value="ECO:0007669"/>
    <property type="project" value="UniProtKB-SubCell"/>
</dbReference>
<keyword evidence="5 14" id="KW-0732">Signal</keyword>
<dbReference type="PANTHER" id="PTHR46107">
    <property type="entry name" value="DUMPY: SHORTER THAN WILD-TYPE"/>
    <property type="match status" value="1"/>
</dbReference>
<dbReference type="Proteomes" id="UP000694388">
    <property type="component" value="Unplaced"/>
</dbReference>
<keyword evidence="2" id="KW-0813">Transport</keyword>
<evidence type="ECO:0000256" key="14">
    <source>
        <dbReference type="SAM" id="SignalP"/>
    </source>
</evidence>
<dbReference type="OMA" id="FRQYKGS"/>
<reference evidence="16" key="1">
    <citation type="submission" date="2025-08" db="UniProtKB">
        <authorList>
            <consortium name="Ensembl"/>
        </authorList>
    </citation>
    <scope>IDENTIFICATION</scope>
</reference>
<keyword evidence="7" id="KW-0249">Electron transport</keyword>
<dbReference type="InterPro" id="IPR036249">
    <property type="entry name" value="Thioredoxin-like_sf"/>
</dbReference>
<dbReference type="Gene3D" id="3.40.30.10">
    <property type="entry name" value="Glutaredoxin"/>
    <property type="match status" value="1"/>
</dbReference>
<evidence type="ECO:0000256" key="1">
    <source>
        <dbReference type="ARBA" id="ARBA00004115"/>
    </source>
</evidence>
<evidence type="ECO:0000259" key="15">
    <source>
        <dbReference type="PROSITE" id="PS51352"/>
    </source>
</evidence>
<evidence type="ECO:0000256" key="5">
    <source>
        <dbReference type="ARBA" id="ARBA00022729"/>
    </source>
</evidence>
<dbReference type="GO" id="GO:0015036">
    <property type="term" value="F:disulfide oxidoreductase activity"/>
    <property type="evidence" value="ECO:0007669"/>
    <property type="project" value="TreeGrafter"/>
</dbReference>
<dbReference type="GeneTree" id="ENSGT00940000167887"/>
<dbReference type="InterPro" id="IPR052454">
    <property type="entry name" value="TMX_domain-containing"/>
</dbReference>
<comment type="subcellular location">
    <subcellularLocation>
        <location evidence="1">Endoplasmic reticulum membrane</location>
        <topology evidence="1">Single-pass type I membrane protein</topology>
    </subcellularLocation>
</comment>
<dbReference type="PROSITE" id="PS51352">
    <property type="entry name" value="THIOREDOXIN_2"/>
    <property type="match status" value="1"/>
</dbReference>
<evidence type="ECO:0000256" key="8">
    <source>
        <dbReference type="ARBA" id="ARBA00022989"/>
    </source>
</evidence>
<keyword evidence="4 13" id="KW-0812">Transmembrane</keyword>
<evidence type="ECO:0000256" key="3">
    <source>
        <dbReference type="ARBA" id="ARBA00022553"/>
    </source>
</evidence>
<evidence type="ECO:0000313" key="16">
    <source>
        <dbReference type="Ensembl" id="ENSEBUP00000024771.1"/>
    </source>
</evidence>
<evidence type="ECO:0000256" key="7">
    <source>
        <dbReference type="ARBA" id="ARBA00022982"/>
    </source>
</evidence>
<name>A0A8C4R3U4_EPTBU</name>
<evidence type="ECO:0000256" key="4">
    <source>
        <dbReference type="ARBA" id="ARBA00022692"/>
    </source>
</evidence>
<dbReference type="Pfam" id="PF00085">
    <property type="entry name" value="Thioredoxin"/>
    <property type="match status" value="1"/>
</dbReference>
<evidence type="ECO:0000256" key="6">
    <source>
        <dbReference type="ARBA" id="ARBA00022824"/>
    </source>
</evidence>
<dbReference type="AlphaFoldDB" id="A0A8C4R3U4"/>